<evidence type="ECO:0000256" key="1">
    <source>
        <dbReference type="SAM" id="MobiDB-lite"/>
    </source>
</evidence>
<protein>
    <submittedName>
        <fullName evidence="3">Uncharacterized protein</fullName>
    </submittedName>
</protein>
<reference evidence="3 4" key="1">
    <citation type="submission" date="2019-05" db="EMBL/GenBank/DDBJ databases">
        <title>Another draft genome of Portunus trituberculatus and its Hox gene families provides insights of decapod evolution.</title>
        <authorList>
            <person name="Jeong J.-H."/>
            <person name="Song I."/>
            <person name="Kim S."/>
            <person name="Choi T."/>
            <person name="Kim D."/>
            <person name="Ryu S."/>
            <person name="Kim W."/>
        </authorList>
    </citation>
    <scope>NUCLEOTIDE SEQUENCE [LARGE SCALE GENOMIC DNA]</scope>
    <source>
        <tissue evidence="3">Muscle</tissue>
    </source>
</reference>
<sequence>MEVVVKIVVVVEVVVVVRVMVVVVVVVQAVVPERHGSEVLHSKGVSGLCHYARGSLHATPVGGGRGAWPGSGCGRGGEGGLGTARGRRVRARVAWRGGKDKGAGGRGLRRASPSRRTIHAIGSAGEGGDKSWVRHAFRPALRGPSGQRTVAGRQRRQETPLAAAPHHCRSVRYRSRESGEASAHVWRRGGGTPSLAVRAARDASWPLRQRAGQRAAGVCLPRVWADRTLRGHTLPLTLSLSLTPLSFSLTVSPSLSPRRHPAARRHLSPRLRPLAPRRHFPPPRESEHTKMSSAPQDPEHSPPSILRPAKQYPAQDSIPVCVLVARNARHPEQQGRRAHTTQPALTPFSLAGDPSYAHTCSCAKYSHGSGYTHYRAAVDTSLPWPREGGRPEESIFYPYSSRAAPQPPSSSSSSSCCCCSSRFY</sequence>
<evidence type="ECO:0000256" key="2">
    <source>
        <dbReference type="SAM" id="Phobius"/>
    </source>
</evidence>
<proteinExistence type="predicted"/>
<keyword evidence="2" id="KW-0812">Transmembrane</keyword>
<feature type="region of interest" description="Disordered" evidence="1">
    <location>
        <begin position="60"/>
        <end position="86"/>
    </location>
</feature>
<feature type="compositionally biased region" description="Basic residues" evidence="1">
    <location>
        <begin position="257"/>
        <end position="281"/>
    </location>
</feature>
<feature type="transmembrane region" description="Helical" evidence="2">
    <location>
        <begin position="7"/>
        <end position="31"/>
    </location>
</feature>
<dbReference type="AlphaFoldDB" id="A0A5B7FZ21"/>
<keyword evidence="2" id="KW-0472">Membrane</keyword>
<evidence type="ECO:0000313" key="4">
    <source>
        <dbReference type="Proteomes" id="UP000324222"/>
    </source>
</evidence>
<gene>
    <name evidence="3" type="ORF">E2C01_043257</name>
</gene>
<keyword evidence="4" id="KW-1185">Reference proteome</keyword>
<organism evidence="3 4">
    <name type="scientific">Portunus trituberculatus</name>
    <name type="common">Swimming crab</name>
    <name type="synonym">Neptunus trituberculatus</name>
    <dbReference type="NCBI Taxonomy" id="210409"/>
    <lineage>
        <taxon>Eukaryota</taxon>
        <taxon>Metazoa</taxon>
        <taxon>Ecdysozoa</taxon>
        <taxon>Arthropoda</taxon>
        <taxon>Crustacea</taxon>
        <taxon>Multicrustacea</taxon>
        <taxon>Malacostraca</taxon>
        <taxon>Eumalacostraca</taxon>
        <taxon>Eucarida</taxon>
        <taxon>Decapoda</taxon>
        <taxon>Pleocyemata</taxon>
        <taxon>Brachyura</taxon>
        <taxon>Eubrachyura</taxon>
        <taxon>Portunoidea</taxon>
        <taxon>Portunidae</taxon>
        <taxon>Portuninae</taxon>
        <taxon>Portunus</taxon>
    </lineage>
</organism>
<name>A0A5B7FZ21_PORTR</name>
<dbReference type="EMBL" id="VSRR010008881">
    <property type="protein sequence ID" value="MPC49454.1"/>
    <property type="molecule type" value="Genomic_DNA"/>
</dbReference>
<dbReference type="Proteomes" id="UP000324222">
    <property type="component" value="Unassembled WGS sequence"/>
</dbReference>
<accession>A0A5B7FZ21</accession>
<evidence type="ECO:0000313" key="3">
    <source>
        <dbReference type="EMBL" id="MPC49454.1"/>
    </source>
</evidence>
<feature type="region of interest" description="Disordered" evidence="1">
    <location>
        <begin position="250"/>
        <end position="309"/>
    </location>
</feature>
<comment type="caution">
    <text evidence="3">The sequence shown here is derived from an EMBL/GenBank/DDBJ whole genome shotgun (WGS) entry which is preliminary data.</text>
</comment>
<feature type="compositionally biased region" description="Gly residues" evidence="1">
    <location>
        <begin position="61"/>
        <end position="83"/>
    </location>
</feature>
<feature type="region of interest" description="Disordered" evidence="1">
    <location>
        <begin position="142"/>
        <end position="164"/>
    </location>
</feature>
<keyword evidence="2" id="KW-1133">Transmembrane helix</keyword>